<reference evidence="2" key="1">
    <citation type="submission" date="2018-05" db="EMBL/GenBank/DDBJ databases">
        <title>Draft genome of Mucuna pruriens seed.</title>
        <authorList>
            <person name="Nnadi N.E."/>
            <person name="Vos R."/>
            <person name="Hasami M.H."/>
            <person name="Devisetty U.K."/>
            <person name="Aguiy J.C."/>
        </authorList>
    </citation>
    <scope>NUCLEOTIDE SEQUENCE [LARGE SCALE GENOMIC DNA]</scope>
    <source>
        <strain evidence="2">JCA_2017</strain>
    </source>
</reference>
<sequence>MRSDKVQRRLGKRDQGRQSKAKIMLAHLVSNLNQVNQSNPKPIDNTSSSPSPPVELKSLPSHLKYAYLGNDQQFSVIIANNLHWEQEEKLLHILRQHKKAIRWKLFDLLGINPSICMHRILWRRKPIQ</sequence>
<name>A0A371HTB7_MUCPR</name>
<evidence type="ECO:0008006" key="4">
    <source>
        <dbReference type="Google" id="ProtNLM"/>
    </source>
</evidence>
<accession>A0A371HTB7</accession>
<evidence type="ECO:0000313" key="3">
    <source>
        <dbReference type="Proteomes" id="UP000257109"/>
    </source>
</evidence>
<evidence type="ECO:0000313" key="2">
    <source>
        <dbReference type="EMBL" id="RDY06025.1"/>
    </source>
</evidence>
<organism evidence="2 3">
    <name type="scientific">Mucuna pruriens</name>
    <name type="common">Velvet bean</name>
    <name type="synonym">Dolichos pruriens</name>
    <dbReference type="NCBI Taxonomy" id="157652"/>
    <lineage>
        <taxon>Eukaryota</taxon>
        <taxon>Viridiplantae</taxon>
        <taxon>Streptophyta</taxon>
        <taxon>Embryophyta</taxon>
        <taxon>Tracheophyta</taxon>
        <taxon>Spermatophyta</taxon>
        <taxon>Magnoliopsida</taxon>
        <taxon>eudicotyledons</taxon>
        <taxon>Gunneridae</taxon>
        <taxon>Pentapetalae</taxon>
        <taxon>rosids</taxon>
        <taxon>fabids</taxon>
        <taxon>Fabales</taxon>
        <taxon>Fabaceae</taxon>
        <taxon>Papilionoideae</taxon>
        <taxon>50 kb inversion clade</taxon>
        <taxon>NPAAA clade</taxon>
        <taxon>indigoferoid/millettioid clade</taxon>
        <taxon>Phaseoleae</taxon>
        <taxon>Mucuna</taxon>
    </lineage>
</organism>
<evidence type="ECO:0000256" key="1">
    <source>
        <dbReference type="SAM" id="MobiDB-lite"/>
    </source>
</evidence>
<dbReference type="OrthoDB" id="1752182at2759"/>
<protein>
    <recommendedName>
        <fullName evidence="4">Reverse transcriptase domain-containing protein</fullName>
    </recommendedName>
</protein>
<dbReference type="Proteomes" id="UP000257109">
    <property type="component" value="Unassembled WGS sequence"/>
</dbReference>
<dbReference type="EMBL" id="QJKJ01001762">
    <property type="protein sequence ID" value="RDY06025.1"/>
    <property type="molecule type" value="Genomic_DNA"/>
</dbReference>
<comment type="caution">
    <text evidence="2">The sequence shown here is derived from an EMBL/GenBank/DDBJ whole genome shotgun (WGS) entry which is preliminary data.</text>
</comment>
<dbReference type="AlphaFoldDB" id="A0A371HTB7"/>
<feature type="non-terminal residue" evidence="2">
    <location>
        <position position="1"/>
    </location>
</feature>
<gene>
    <name evidence="2" type="ORF">CR513_10064</name>
</gene>
<feature type="region of interest" description="Disordered" evidence="1">
    <location>
        <begin position="35"/>
        <end position="55"/>
    </location>
</feature>
<proteinExistence type="predicted"/>
<feature type="compositionally biased region" description="Polar residues" evidence="1">
    <location>
        <begin position="35"/>
        <end position="49"/>
    </location>
</feature>
<keyword evidence="3" id="KW-1185">Reference proteome</keyword>